<dbReference type="SUPFAM" id="SSF56214">
    <property type="entry name" value="4'-phosphopantetheinyl transferase"/>
    <property type="match status" value="2"/>
</dbReference>
<feature type="domain" description="4'-phosphopantetheinyl transferase" evidence="3">
    <location>
        <begin position="134"/>
        <end position="213"/>
    </location>
</feature>
<dbReference type="GO" id="GO:0000287">
    <property type="term" value="F:magnesium ion binding"/>
    <property type="evidence" value="ECO:0007669"/>
    <property type="project" value="InterPro"/>
</dbReference>
<organism evidence="5">
    <name type="scientific">Candidatus Kentrum sp. SD</name>
    <dbReference type="NCBI Taxonomy" id="2126332"/>
    <lineage>
        <taxon>Bacteria</taxon>
        <taxon>Pseudomonadati</taxon>
        <taxon>Pseudomonadota</taxon>
        <taxon>Gammaproteobacteria</taxon>
        <taxon>Candidatus Kentrum</taxon>
    </lineage>
</organism>
<accession>A0A450YE75</accession>
<evidence type="ECO:0000259" key="3">
    <source>
        <dbReference type="Pfam" id="PF01648"/>
    </source>
</evidence>
<comment type="similarity">
    <text evidence="1">Belongs to the P-Pant transferase superfamily. Gsp/Sfp/HetI/AcpT family.</text>
</comment>
<dbReference type="GO" id="GO:0008897">
    <property type="term" value="F:holo-[acyl-carrier-protein] synthase activity"/>
    <property type="evidence" value="ECO:0007669"/>
    <property type="project" value="InterPro"/>
</dbReference>
<evidence type="ECO:0000313" key="6">
    <source>
        <dbReference type="EMBL" id="VFK45289.1"/>
    </source>
</evidence>
<gene>
    <name evidence="7" type="ORF">BECKSD772D_GA0070982_11237</name>
    <name evidence="6" type="ORF">BECKSD772E_GA0070983_10516</name>
    <name evidence="5" type="ORF">BECKSD772F_GA0070984_10487</name>
</gene>
<dbReference type="AlphaFoldDB" id="A0A450YE75"/>
<evidence type="ECO:0000256" key="2">
    <source>
        <dbReference type="ARBA" id="ARBA00022679"/>
    </source>
</evidence>
<dbReference type="InterPro" id="IPR055066">
    <property type="entry name" value="AASDHPPT_N"/>
</dbReference>
<dbReference type="GO" id="GO:0005829">
    <property type="term" value="C:cytosol"/>
    <property type="evidence" value="ECO:0007669"/>
    <property type="project" value="TreeGrafter"/>
</dbReference>
<dbReference type="Gene3D" id="3.90.470.20">
    <property type="entry name" value="4'-phosphopantetheinyl transferase domain"/>
    <property type="match status" value="1"/>
</dbReference>
<sequence length="285" mass="33045">MPVPRWSTSPSDLALSKDEVHVWRAPLDLPDIRIGALRETLNEEELQRIGRFRFSRHRRRFTVARGILKGLLAGYLQKPAARIGFEYNQYGKPFLKSDKSAPRARTDDPWDGPIEFNVSHSGEMALYAFSRNRRVGIDLEWTQRGIDDSERIVERFFSPREFAVFSRLPEYQKRTAFFGCWTRKEAYIKARGRGLSIPLDQFEVIPIPGETRCPARCHESEGMSENQDRTTSVIHFLSDIFTLTADNDPQHGVCWEMRTFTAGHDYLASLVVEGQGWGTRYWQWK</sequence>
<reference evidence="5" key="1">
    <citation type="submission" date="2019-02" db="EMBL/GenBank/DDBJ databases">
        <authorList>
            <person name="Gruber-Vodicka R. H."/>
            <person name="Seah K. B. B."/>
        </authorList>
    </citation>
    <scope>NUCLEOTIDE SEQUENCE</scope>
    <source>
        <strain evidence="7">BECK_S127</strain>
        <strain evidence="6">BECK_S1320</strain>
        <strain evidence="5">BECK_S1321</strain>
    </source>
</reference>
<name>A0A450YE75_9GAMM</name>
<dbReference type="EMBL" id="CAADFU010000051">
    <property type="protein sequence ID" value="VFK45289.1"/>
    <property type="molecule type" value="Genomic_DNA"/>
</dbReference>
<dbReference type="EMBL" id="CAADFR010000048">
    <property type="protein sequence ID" value="VFK39837.1"/>
    <property type="molecule type" value="Genomic_DNA"/>
</dbReference>
<evidence type="ECO:0000313" key="5">
    <source>
        <dbReference type="EMBL" id="VFK39837.1"/>
    </source>
</evidence>
<dbReference type="InterPro" id="IPR037143">
    <property type="entry name" value="4-PPantetheinyl_Trfase_dom_sf"/>
</dbReference>
<evidence type="ECO:0000259" key="4">
    <source>
        <dbReference type="Pfam" id="PF22624"/>
    </source>
</evidence>
<evidence type="ECO:0000256" key="1">
    <source>
        <dbReference type="ARBA" id="ARBA00010990"/>
    </source>
</evidence>
<dbReference type="InterPro" id="IPR050559">
    <property type="entry name" value="P-Pant_transferase_sf"/>
</dbReference>
<proteinExistence type="inferred from homology"/>
<dbReference type="PANTHER" id="PTHR12215:SF10">
    <property type="entry name" value="L-AMINOADIPATE-SEMIALDEHYDE DEHYDROGENASE-PHOSPHOPANTETHEINYL TRANSFERASE"/>
    <property type="match status" value="1"/>
</dbReference>
<evidence type="ECO:0000313" key="7">
    <source>
        <dbReference type="EMBL" id="VFK80525.1"/>
    </source>
</evidence>
<dbReference type="InterPro" id="IPR008278">
    <property type="entry name" value="4-PPantetheinyl_Trfase_dom"/>
</dbReference>
<dbReference type="GO" id="GO:0019878">
    <property type="term" value="P:lysine biosynthetic process via aminoadipic acid"/>
    <property type="evidence" value="ECO:0007669"/>
    <property type="project" value="TreeGrafter"/>
</dbReference>
<dbReference type="EMBL" id="CAADHB010000123">
    <property type="protein sequence ID" value="VFK80525.1"/>
    <property type="molecule type" value="Genomic_DNA"/>
</dbReference>
<protein>
    <submittedName>
        <fullName evidence="5">4'-phosphopantetheinyl transferase</fullName>
    </submittedName>
</protein>
<dbReference type="Pfam" id="PF22624">
    <property type="entry name" value="AASDHPPT_N"/>
    <property type="match status" value="1"/>
</dbReference>
<feature type="domain" description="4'-phosphopantetheinyl transferase N-terminal" evidence="4">
    <location>
        <begin position="39"/>
        <end position="128"/>
    </location>
</feature>
<dbReference type="Pfam" id="PF01648">
    <property type="entry name" value="ACPS"/>
    <property type="match status" value="1"/>
</dbReference>
<keyword evidence="2 5" id="KW-0808">Transferase</keyword>
<dbReference type="PANTHER" id="PTHR12215">
    <property type="entry name" value="PHOSPHOPANTETHEINE TRANSFERASE"/>
    <property type="match status" value="1"/>
</dbReference>